<name>A0A1S5S6B7_PHYBV</name>
<feature type="domain" description="NADH:quinone oxidoreductase/Mrp antiporter transmembrane" evidence="19">
    <location>
        <begin position="112"/>
        <end position="401"/>
    </location>
</feature>
<comment type="subunit">
    <text evidence="16">Core subunit of respiratory chain NADH dehydrogenase (Complex I) which is composed of 45 different subunits.</text>
</comment>
<dbReference type="GO" id="GO:0031966">
    <property type="term" value="C:mitochondrial membrane"/>
    <property type="evidence" value="ECO:0007669"/>
    <property type="project" value="UniProtKB-SubCell"/>
</dbReference>
<evidence type="ECO:0000256" key="9">
    <source>
        <dbReference type="ARBA" id="ARBA00022982"/>
    </source>
</evidence>
<evidence type="ECO:0000256" key="5">
    <source>
        <dbReference type="ARBA" id="ARBA00022448"/>
    </source>
</evidence>
<dbReference type="GO" id="GO:0015990">
    <property type="term" value="P:electron transport coupled proton transport"/>
    <property type="evidence" value="ECO:0007669"/>
    <property type="project" value="TreeGrafter"/>
</dbReference>
<sequence>MLKIIIPTIMLIPTTWLSKNSMMWINSTSYSLMIALISLTYLNKTDITSTNYSLNMSSDSLSTPLIILTTWLLPLMIIASQNHLKTETEMRKKLYICLLISLQVFLILTFSATEMVFFYILFETTLIPTLIIITRWGNQSERMKAGLYFLFYTLIGSLPLLIALIFMQNQLGTLNFLMFNYNNNPLQPTWSNNLMWLACTMAFMIKLPLYGLHLWLPKAHVEAPIAGSMVLAAILLKLGGYGMMRISQMLDPLTNYMAYPFIMLSMWGMIMTSSICLRQTDLKSLIAYSSVSHMALVIIAIMIQTPWSFMGATSLMIAHGITSSLLFCLANTNYERTHSRTLLLARGLQMLFPLMGLWWIIASLTNLALPPTINLIGELLIIMSTFSWCNLTIILTGLNVLITALYSLYMLISTQRGKLPYHINNMPPTFTRENILMSMHIIPLLLLTLTPKIILGNLY</sequence>
<dbReference type="PRINTS" id="PR01437">
    <property type="entry name" value="NUOXDRDTASE4"/>
</dbReference>
<proteinExistence type="inferred from homology"/>
<evidence type="ECO:0000256" key="10">
    <source>
        <dbReference type="ARBA" id="ARBA00022989"/>
    </source>
</evidence>
<accession>A0A1S5S6B7</accession>
<dbReference type="GO" id="GO:0042773">
    <property type="term" value="P:ATP synthesis coupled electron transport"/>
    <property type="evidence" value="ECO:0007669"/>
    <property type="project" value="InterPro"/>
</dbReference>
<keyword evidence="8" id="KW-1278">Translocase</keyword>
<keyword evidence="5 18" id="KW-0813">Transport</keyword>
<evidence type="ECO:0000256" key="7">
    <source>
        <dbReference type="ARBA" id="ARBA00022692"/>
    </source>
</evidence>
<evidence type="ECO:0000256" key="17">
    <source>
        <dbReference type="ARBA" id="ARBA00049551"/>
    </source>
</evidence>
<comment type="catalytic activity">
    <reaction evidence="17 18">
        <text>a ubiquinone + NADH + 5 H(+)(in) = a ubiquinol + NAD(+) + 4 H(+)(out)</text>
        <dbReference type="Rhea" id="RHEA:29091"/>
        <dbReference type="Rhea" id="RHEA-COMP:9565"/>
        <dbReference type="Rhea" id="RHEA-COMP:9566"/>
        <dbReference type="ChEBI" id="CHEBI:15378"/>
        <dbReference type="ChEBI" id="CHEBI:16389"/>
        <dbReference type="ChEBI" id="CHEBI:17976"/>
        <dbReference type="ChEBI" id="CHEBI:57540"/>
        <dbReference type="ChEBI" id="CHEBI:57945"/>
        <dbReference type="EC" id="7.1.1.2"/>
    </reaction>
</comment>
<evidence type="ECO:0000256" key="15">
    <source>
        <dbReference type="ARBA" id="ARBA00024313"/>
    </source>
</evidence>
<keyword evidence="6 18" id="KW-0679">Respiratory chain</keyword>
<feature type="transmembrane region" description="Helical" evidence="18">
    <location>
        <begin position="93"/>
        <end position="110"/>
    </location>
</feature>
<dbReference type="Pfam" id="PF00361">
    <property type="entry name" value="Proton_antipo_M"/>
    <property type="match status" value="1"/>
</dbReference>
<keyword evidence="14 18" id="KW-0472">Membrane</keyword>
<keyword evidence="7 18" id="KW-0812">Transmembrane</keyword>
<dbReference type="InterPro" id="IPR003918">
    <property type="entry name" value="NADH_UbQ_OxRdtase"/>
</dbReference>
<feature type="domain" description="NADH:ubiquinone oxidoreductase chain 4 N-terminal" evidence="20">
    <location>
        <begin position="1"/>
        <end position="109"/>
    </location>
</feature>
<feature type="transmembrane region" description="Helical" evidence="18">
    <location>
        <begin position="284"/>
        <end position="303"/>
    </location>
</feature>
<keyword evidence="10 18" id="KW-1133">Transmembrane helix</keyword>
<feature type="transmembrane region" description="Helical" evidence="18">
    <location>
        <begin position="381"/>
        <end position="412"/>
    </location>
</feature>
<dbReference type="PANTHER" id="PTHR43507:SF20">
    <property type="entry name" value="NADH-UBIQUINONE OXIDOREDUCTASE CHAIN 4"/>
    <property type="match status" value="1"/>
</dbReference>
<feature type="transmembrane region" description="Helical" evidence="18">
    <location>
        <begin position="223"/>
        <end position="244"/>
    </location>
</feature>
<evidence type="ECO:0000256" key="3">
    <source>
        <dbReference type="ARBA" id="ARBA00012944"/>
    </source>
</evidence>
<dbReference type="NCBIfam" id="TIGR01972">
    <property type="entry name" value="NDH_I_M"/>
    <property type="match status" value="1"/>
</dbReference>
<keyword evidence="11 18" id="KW-0520">NAD</keyword>
<comment type="subcellular location">
    <subcellularLocation>
        <location evidence="1 18">Mitochondrion membrane</location>
        <topology evidence="1 18">Multi-pass membrane protein</topology>
    </subcellularLocation>
</comment>
<evidence type="ECO:0000256" key="12">
    <source>
        <dbReference type="ARBA" id="ARBA00023075"/>
    </source>
</evidence>
<geneLocation type="mitochondrion" evidence="21"/>
<evidence type="ECO:0000259" key="19">
    <source>
        <dbReference type="Pfam" id="PF00361"/>
    </source>
</evidence>
<dbReference type="AlphaFoldDB" id="A0A1S5S6B7"/>
<reference evidence="21" key="1">
    <citation type="journal article" date="2016" name="Mol. Biol. Evol.">
        <title>Mitogenomic phylogeny, diversification, and biogeography of South American spiny rats.</title>
        <authorList>
            <person name="Fabre P.H."/>
            <person name="Upham N.S."/>
            <person name="Emmons L.H."/>
            <person name="Justy F."/>
            <person name="Leite Y.L."/>
            <person name="Loss A.C."/>
            <person name="Orlando L."/>
            <person name="Tilak M.K."/>
            <person name="Patterson B.D."/>
            <person name="Douzery E.J."/>
        </authorList>
    </citation>
    <scope>NUCLEOTIDE SEQUENCE</scope>
</reference>
<organism evidence="21">
    <name type="scientific">Phyllomys blainvillii</name>
    <name type="common">Golden Atlantic tree rat</name>
    <name type="synonym">Echimys blainvillei</name>
    <dbReference type="NCBI Taxonomy" id="466159"/>
    <lineage>
        <taxon>Eukaryota</taxon>
        <taxon>Metazoa</taxon>
        <taxon>Chordata</taxon>
        <taxon>Craniata</taxon>
        <taxon>Vertebrata</taxon>
        <taxon>Euteleostomi</taxon>
        <taxon>Mammalia</taxon>
        <taxon>Eutheria</taxon>
        <taxon>Euarchontoglires</taxon>
        <taxon>Glires</taxon>
        <taxon>Rodentia</taxon>
        <taxon>Hystricomorpha</taxon>
        <taxon>Echimyidae</taxon>
        <taxon>Phyllomys</taxon>
    </lineage>
</organism>
<feature type="transmembrane region" description="Helical" evidence="18">
    <location>
        <begin position="256"/>
        <end position="277"/>
    </location>
</feature>
<feature type="transmembrane region" description="Helical" evidence="18">
    <location>
        <begin position="21"/>
        <end position="41"/>
    </location>
</feature>
<feature type="transmembrane region" description="Helical" evidence="18">
    <location>
        <begin position="433"/>
        <end position="454"/>
    </location>
</feature>
<feature type="transmembrane region" description="Helical" evidence="18">
    <location>
        <begin position="342"/>
        <end position="361"/>
    </location>
</feature>
<dbReference type="Pfam" id="PF01059">
    <property type="entry name" value="Oxidored_q5_N"/>
    <property type="match status" value="1"/>
</dbReference>
<evidence type="ECO:0000256" key="6">
    <source>
        <dbReference type="ARBA" id="ARBA00022660"/>
    </source>
</evidence>
<dbReference type="GO" id="GO:0003954">
    <property type="term" value="F:NADH dehydrogenase activity"/>
    <property type="evidence" value="ECO:0007669"/>
    <property type="project" value="TreeGrafter"/>
</dbReference>
<feature type="transmembrane region" description="Helical" evidence="18">
    <location>
        <begin position="194"/>
        <end position="216"/>
    </location>
</feature>
<evidence type="ECO:0000256" key="1">
    <source>
        <dbReference type="ARBA" id="ARBA00004225"/>
    </source>
</evidence>
<evidence type="ECO:0000256" key="8">
    <source>
        <dbReference type="ARBA" id="ARBA00022967"/>
    </source>
</evidence>
<evidence type="ECO:0000256" key="4">
    <source>
        <dbReference type="ARBA" id="ARBA00021006"/>
    </source>
</evidence>
<keyword evidence="12 18" id="KW-0830">Ubiquinone</keyword>
<evidence type="ECO:0000256" key="18">
    <source>
        <dbReference type="RuleBase" id="RU003297"/>
    </source>
</evidence>
<evidence type="ECO:0000256" key="13">
    <source>
        <dbReference type="ARBA" id="ARBA00023128"/>
    </source>
</evidence>
<keyword evidence="9 18" id="KW-0249">Electron transport</keyword>
<feature type="transmembrane region" description="Helical" evidence="18">
    <location>
        <begin position="61"/>
        <end position="81"/>
    </location>
</feature>
<dbReference type="InterPro" id="IPR010227">
    <property type="entry name" value="NADH_Q_OxRdtase_chainM/4"/>
</dbReference>
<protein>
    <recommendedName>
        <fullName evidence="4 18">NADH-ubiquinone oxidoreductase chain 4</fullName>
        <ecNumber evidence="3 18">7.1.1.2</ecNumber>
    </recommendedName>
</protein>
<feature type="transmembrane region" description="Helical" evidence="18">
    <location>
        <begin position="145"/>
        <end position="167"/>
    </location>
</feature>
<evidence type="ECO:0000259" key="20">
    <source>
        <dbReference type="Pfam" id="PF01059"/>
    </source>
</evidence>
<reference evidence="21" key="2">
    <citation type="submission" date="2016-03" db="EMBL/GenBank/DDBJ databases">
        <authorList>
            <person name="Ploux O."/>
        </authorList>
    </citation>
    <scope>NUCLEOTIDE SEQUENCE</scope>
</reference>
<evidence type="ECO:0000256" key="14">
    <source>
        <dbReference type="ARBA" id="ARBA00023136"/>
    </source>
</evidence>
<evidence type="ECO:0000256" key="11">
    <source>
        <dbReference type="ARBA" id="ARBA00023027"/>
    </source>
</evidence>
<comment type="function">
    <text evidence="15 18">Core subunit of the mitochondrial membrane respiratory chain NADH dehydrogenase (Complex I) which catalyzes electron transfer from NADH through the respiratory chain, using ubiquinone as an electron acceptor. Essential for the catalytic activity and assembly of complex I.</text>
</comment>
<feature type="transmembrane region" description="Helical" evidence="18">
    <location>
        <begin position="116"/>
        <end position="133"/>
    </location>
</feature>
<keyword evidence="13 18" id="KW-0496">Mitochondrion</keyword>
<dbReference type="InterPro" id="IPR000260">
    <property type="entry name" value="NADH4_N"/>
</dbReference>
<gene>
    <name evidence="21" type="primary">ND4</name>
</gene>
<comment type="similarity">
    <text evidence="2 18">Belongs to the complex I subunit 4 family.</text>
</comment>
<evidence type="ECO:0000256" key="2">
    <source>
        <dbReference type="ARBA" id="ARBA00009025"/>
    </source>
</evidence>
<feature type="transmembrane region" description="Helical" evidence="18">
    <location>
        <begin position="309"/>
        <end position="330"/>
    </location>
</feature>
<dbReference type="EMBL" id="KU892756">
    <property type="protein sequence ID" value="APC60606.1"/>
    <property type="molecule type" value="Genomic_DNA"/>
</dbReference>
<dbReference type="EC" id="7.1.1.2" evidence="3 18"/>
<dbReference type="InterPro" id="IPR001750">
    <property type="entry name" value="ND/Mrp_TM"/>
</dbReference>
<dbReference type="GO" id="GO:0048039">
    <property type="term" value="F:ubiquinone binding"/>
    <property type="evidence" value="ECO:0007669"/>
    <property type="project" value="TreeGrafter"/>
</dbReference>
<evidence type="ECO:0000313" key="21">
    <source>
        <dbReference type="EMBL" id="APC60606.1"/>
    </source>
</evidence>
<dbReference type="PANTHER" id="PTHR43507">
    <property type="entry name" value="NADH-UBIQUINONE OXIDOREDUCTASE CHAIN 4"/>
    <property type="match status" value="1"/>
</dbReference>
<evidence type="ECO:0000256" key="16">
    <source>
        <dbReference type="ARBA" id="ARBA00024376"/>
    </source>
</evidence>
<dbReference type="GO" id="GO:0008137">
    <property type="term" value="F:NADH dehydrogenase (ubiquinone) activity"/>
    <property type="evidence" value="ECO:0007669"/>
    <property type="project" value="UniProtKB-UniRule"/>
</dbReference>